<dbReference type="InterPro" id="IPR049053">
    <property type="entry name" value="AFCA-like_C"/>
</dbReference>
<dbReference type="Proteomes" id="UP000823990">
    <property type="component" value="Unassembled WGS sequence"/>
</dbReference>
<dbReference type="EMBL" id="DXHS01000035">
    <property type="protein sequence ID" value="HIW02109.1"/>
    <property type="molecule type" value="Genomic_DNA"/>
</dbReference>
<gene>
    <name evidence="4" type="ORF">H9892_02090</name>
</gene>
<dbReference type="Gene3D" id="2.70.98.50">
    <property type="entry name" value="putative glycoside hydrolase family protein from bacillus halodurans"/>
    <property type="match status" value="1"/>
</dbReference>
<evidence type="ECO:0000313" key="5">
    <source>
        <dbReference type="Proteomes" id="UP000823990"/>
    </source>
</evidence>
<dbReference type="Pfam" id="PF21307">
    <property type="entry name" value="Glyco_hydro_95_C"/>
    <property type="match status" value="1"/>
</dbReference>
<dbReference type="Gene3D" id="2.60.40.1180">
    <property type="entry name" value="Golgi alpha-mannosidase II"/>
    <property type="match status" value="1"/>
</dbReference>
<dbReference type="PANTHER" id="PTHR31084">
    <property type="entry name" value="ALPHA-L-FUCOSIDASE 2"/>
    <property type="match status" value="1"/>
</dbReference>
<evidence type="ECO:0000259" key="3">
    <source>
        <dbReference type="Pfam" id="PF22124"/>
    </source>
</evidence>
<dbReference type="Pfam" id="PF14498">
    <property type="entry name" value="Glyco_hyd_65N_2"/>
    <property type="match status" value="1"/>
</dbReference>
<accession>A0A9D1PYT9</accession>
<dbReference type="InterPro" id="IPR012341">
    <property type="entry name" value="6hp_glycosidase-like_sf"/>
</dbReference>
<dbReference type="InterPro" id="IPR027414">
    <property type="entry name" value="GH95_N_dom"/>
</dbReference>
<dbReference type="AlphaFoldDB" id="A0A9D1PYT9"/>
<dbReference type="InterPro" id="IPR013780">
    <property type="entry name" value="Glyco_hydro_b"/>
</dbReference>
<dbReference type="InterPro" id="IPR054363">
    <property type="entry name" value="GH95_cat"/>
</dbReference>
<feature type="domain" description="Glycosyl hydrolase family 95 N-terminal" evidence="1">
    <location>
        <begin position="11"/>
        <end position="253"/>
    </location>
</feature>
<dbReference type="SUPFAM" id="SSF48208">
    <property type="entry name" value="Six-hairpin glycosidases"/>
    <property type="match status" value="1"/>
</dbReference>
<dbReference type="Gene3D" id="1.50.10.10">
    <property type="match status" value="1"/>
</dbReference>
<feature type="domain" description="Alpha fucosidase A-like C-terminal" evidence="2">
    <location>
        <begin position="697"/>
        <end position="763"/>
    </location>
</feature>
<name>A0A9D1PYT9_9FIRM</name>
<dbReference type="InterPro" id="IPR008928">
    <property type="entry name" value="6-hairpin_glycosidase_sf"/>
</dbReference>
<reference evidence="4" key="2">
    <citation type="submission" date="2021-04" db="EMBL/GenBank/DDBJ databases">
        <authorList>
            <person name="Gilroy R."/>
        </authorList>
    </citation>
    <scope>NUCLEOTIDE SEQUENCE</scope>
    <source>
        <strain evidence="4">12435</strain>
    </source>
</reference>
<protein>
    <submittedName>
        <fullName evidence="4">Glycoside hydrolase family 95 protein</fullName>
    </submittedName>
</protein>
<dbReference type="Pfam" id="PF22124">
    <property type="entry name" value="Glyco_hydro_95_cat"/>
    <property type="match status" value="1"/>
</dbReference>
<sequence>MAKIGKSKNALRFNKPASWWGSTWREALPTGNGVVGAAVYGGAGSDVIMLGHRDLWWQGHVGVLQDVADKLVSVRKKMDAEDPFGAQNVLSSALIAKNYRPQMAYPLPLCDLLVSQPLDRPVRDYQRILNMDNGEVTVTFRDGATRYERSCFVSRAKNMLCYEITKAGGKSIEATFSLALHDKFNARTPVSVSKLPEGVNVRYENYFMYFSARSDNGTEFGCVARISYYGGSQSVDPMKGITIKGADKVLVLVRPFIESQREKEWKNLKTELTGVKLTYDKLLKEHASLHAKLFGSADIDLAADGRDEAVEDLLYKTFTSGDMPAALAEKLWGFGRFLLVCSSTPETQPSAPYGVWCGDYKAPDSHINAAGGLQAMYDQALTGNLAEYVNSIYSYYANVTDDLKKNASRLYGCRGIMIPSVMAHGTGALGSVDPGVIHFTAAAGWVCGMLYDYYLYTGDEKFLKTKAMPMMKDVATFYEEFLKIKDGKYEACPSYSPDTTPGNYAISDDPLKVARNSTVDFAVLRRLLLDLIGGSAVTGLYKDDVKKWEYMLTCIPAYAYNADGTIKEYIDPGYADNDSSPSPLEFYPVFPGTEVNALTPDLLKGFALTARKKYDTAKRAFTSSVTARYANIFARLGDGEEAYGAIVRMVRTMCMDNLVFASSDWRGMGMGTGDVWATYSVEPNMGVTNALQEMLVQSFEGCVSLLPARPQAFASGSASDLMTRAGVEVISLEWNGRKGTATAKLKSRKAREISVKLPAGASYRPGKGGEKYDPERSLITELKLPANKQISIDFRI</sequence>
<evidence type="ECO:0000259" key="1">
    <source>
        <dbReference type="Pfam" id="PF14498"/>
    </source>
</evidence>
<keyword evidence="4" id="KW-0378">Hydrolase</keyword>
<reference evidence="4" key="1">
    <citation type="journal article" date="2021" name="PeerJ">
        <title>Extensive microbial diversity within the chicken gut microbiome revealed by metagenomics and culture.</title>
        <authorList>
            <person name="Gilroy R."/>
            <person name="Ravi A."/>
            <person name="Getino M."/>
            <person name="Pursley I."/>
            <person name="Horton D.L."/>
            <person name="Alikhan N.F."/>
            <person name="Baker D."/>
            <person name="Gharbi K."/>
            <person name="Hall N."/>
            <person name="Watson M."/>
            <person name="Adriaenssens E.M."/>
            <person name="Foster-Nyarko E."/>
            <person name="Jarju S."/>
            <person name="Secka A."/>
            <person name="Antonio M."/>
            <person name="Oren A."/>
            <person name="Chaudhuri R.R."/>
            <person name="La Ragione R."/>
            <person name="Hildebrand F."/>
            <person name="Pallen M.J."/>
        </authorList>
    </citation>
    <scope>NUCLEOTIDE SEQUENCE</scope>
    <source>
        <strain evidence="4">12435</strain>
    </source>
</reference>
<evidence type="ECO:0000313" key="4">
    <source>
        <dbReference type="EMBL" id="HIW02109.1"/>
    </source>
</evidence>
<comment type="caution">
    <text evidence="4">The sequence shown here is derived from an EMBL/GenBank/DDBJ whole genome shotgun (WGS) entry which is preliminary data.</text>
</comment>
<feature type="domain" description="Glycosyl hydrolase family 95 catalytic" evidence="3">
    <location>
        <begin position="278"/>
        <end position="695"/>
    </location>
</feature>
<evidence type="ECO:0000259" key="2">
    <source>
        <dbReference type="Pfam" id="PF21307"/>
    </source>
</evidence>
<dbReference type="GO" id="GO:0004560">
    <property type="term" value="F:alpha-L-fucosidase activity"/>
    <property type="evidence" value="ECO:0007669"/>
    <property type="project" value="TreeGrafter"/>
</dbReference>
<proteinExistence type="predicted"/>
<dbReference type="PANTHER" id="PTHR31084:SF0">
    <property type="entry name" value="ALPHA-L-FUCOSIDASE 2"/>
    <property type="match status" value="1"/>
</dbReference>
<organism evidence="4 5">
    <name type="scientific">Candidatus Protoclostridium stercorigallinarum</name>
    <dbReference type="NCBI Taxonomy" id="2838741"/>
    <lineage>
        <taxon>Bacteria</taxon>
        <taxon>Bacillati</taxon>
        <taxon>Bacillota</taxon>
        <taxon>Clostridia</taxon>
        <taxon>Candidatus Protoclostridium</taxon>
    </lineage>
</organism>
<dbReference type="GO" id="GO:0005975">
    <property type="term" value="P:carbohydrate metabolic process"/>
    <property type="evidence" value="ECO:0007669"/>
    <property type="project" value="InterPro"/>
</dbReference>